<reference evidence="1" key="1">
    <citation type="submission" date="2023-05" db="EMBL/GenBank/DDBJ databases">
        <authorList>
            <consortium name="ELIXIR-Norway"/>
        </authorList>
    </citation>
    <scope>NUCLEOTIDE SEQUENCE</scope>
</reference>
<dbReference type="EMBL" id="OX596095">
    <property type="protein sequence ID" value="CAI9692952.1"/>
    <property type="molecule type" value="Genomic_DNA"/>
</dbReference>
<evidence type="ECO:0000313" key="2">
    <source>
        <dbReference type="Proteomes" id="UP001162501"/>
    </source>
</evidence>
<name>A0ACB0DXH8_RANTA</name>
<proteinExistence type="predicted"/>
<gene>
    <name evidence="1" type="ORF">MRATA1EN3_LOCUS4165</name>
</gene>
<evidence type="ECO:0000313" key="1">
    <source>
        <dbReference type="EMBL" id="CAI9692952.1"/>
    </source>
</evidence>
<dbReference type="Proteomes" id="UP001162501">
    <property type="component" value="Chromosome 11"/>
</dbReference>
<organism evidence="1 2">
    <name type="scientific">Rangifer tarandus platyrhynchus</name>
    <name type="common">Svalbard reindeer</name>
    <dbReference type="NCBI Taxonomy" id="3082113"/>
    <lineage>
        <taxon>Eukaryota</taxon>
        <taxon>Metazoa</taxon>
        <taxon>Chordata</taxon>
        <taxon>Craniata</taxon>
        <taxon>Vertebrata</taxon>
        <taxon>Euteleostomi</taxon>
        <taxon>Mammalia</taxon>
        <taxon>Eutheria</taxon>
        <taxon>Laurasiatheria</taxon>
        <taxon>Artiodactyla</taxon>
        <taxon>Ruminantia</taxon>
        <taxon>Pecora</taxon>
        <taxon>Cervidae</taxon>
        <taxon>Odocoileinae</taxon>
        <taxon>Rangifer</taxon>
    </lineage>
</organism>
<protein>
    <submittedName>
        <fullName evidence="1">Uncharacterized protein</fullName>
    </submittedName>
</protein>
<sequence length="102" mass="10843">MSPSFAPLLRKFGRWSVGARNSSLPVPLPSRSALIFSSSRHPPFPGSSSAKGARCAEAGCSVRPRAGGSEWLGRVPGLQVDAGPPEREAARTRVREDAGQFR</sequence>
<accession>A0ACB0DXH8</accession>